<dbReference type="Gene3D" id="3.40.190.290">
    <property type="match status" value="1"/>
</dbReference>
<evidence type="ECO:0000259" key="5">
    <source>
        <dbReference type="PROSITE" id="PS50931"/>
    </source>
</evidence>
<sequence length="302" mass="33012">MLLRHIRYLLAVVEHGNFTRAAEALYVSQPTLSQQIRQLEETLGAQLLDRSGRIVRATDAGQAYIIYASRALRELEAGQRAIHDVAELSRGSLRLAMTPSFTSYLAGPLIARFNADYPGITLQIVELPLNGMESALLNDEVDLGIAFSQVRSQEISCQPLFVEKLSVVVGLDHPLAQRPAPIAAGDLTQQPLALLSTNFATRTYVDAYLQEQGISPKIAIEANTINAIVEIVRYGGVATILPDAITREHPALQEIRMTPALPQRTVALLQRKDAYQSAAALAFARLAADMTADRQDEKKADS</sequence>
<organism evidence="6 7">
    <name type="scientific">Collimonas arenae</name>
    <dbReference type="NCBI Taxonomy" id="279058"/>
    <lineage>
        <taxon>Bacteria</taxon>
        <taxon>Pseudomonadati</taxon>
        <taxon>Pseudomonadota</taxon>
        <taxon>Betaproteobacteria</taxon>
        <taxon>Burkholderiales</taxon>
        <taxon>Oxalobacteraceae</taxon>
        <taxon>Collimonas</taxon>
    </lineage>
</organism>
<dbReference type="KEGG" id="care:LT85_4248"/>
<dbReference type="AlphaFoldDB" id="A0A0A1FFV7"/>
<proteinExistence type="inferred from homology"/>
<dbReference type="PANTHER" id="PTHR30346:SF28">
    <property type="entry name" value="HTH-TYPE TRANSCRIPTIONAL REGULATOR CYNR"/>
    <property type="match status" value="1"/>
</dbReference>
<dbReference type="PRINTS" id="PR00039">
    <property type="entry name" value="HTHLYSR"/>
</dbReference>
<dbReference type="OrthoDB" id="5671700at2"/>
<evidence type="ECO:0000313" key="6">
    <source>
        <dbReference type="EMBL" id="AIY43406.1"/>
    </source>
</evidence>
<dbReference type="PANTHER" id="PTHR30346">
    <property type="entry name" value="TRANSCRIPTIONAL DUAL REGULATOR HCAR-RELATED"/>
    <property type="match status" value="1"/>
</dbReference>
<dbReference type="GO" id="GO:0003677">
    <property type="term" value="F:DNA binding"/>
    <property type="evidence" value="ECO:0007669"/>
    <property type="project" value="UniProtKB-KW"/>
</dbReference>
<evidence type="ECO:0000256" key="3">
    <source>
        <dbReference type="ARBA" id="ARBA00023125"/>
    </source>
</evidence>
<comment type="similarity">
    <text evidence="1">Belongs to the LysR transcriptional regulatory family.</text>
</comment>
<evidence type="ECO:0000256" key="2">
    <source>
        <dbReference type="ARBA" id="ARBA00023015"/>
    </source>
</evidence>
<dbReference type="InterPro" id="IPR036388">
    <property type="entry name" value="WH-like_DNA-bd_sf"/>
</dbReference>
<dbReference type="HOGENOM" id="CLU_039613_6_0_4"/>
<feature type="domain" description="HTH lysR-type" evidence="5">
    <location>
        <begin position="1"/>
        <end position="58"/>
    </location>
</feature>
<dbReference type="SUPFAM" id="SSF46785">
    <property type="entry name" value="Winged helix' DNA-binding domain"/>
    <property type="match status" value="1"/>
</dbReference>
<dbReference type="Pfam" id="PF03466">
    <property type="entry name" value="LysR_substrate"/>
    <property type="match status" value="1"/>
</dbReference>
<dbReference type="GO" id="GO:0032993">
    <property type="term" value="C:protein-DNA complex"/>
    <property type="evidence" value="ECO:0007669"/>
    <property type="project" value="TreeGrafter"/>
</dbReference>
<reference evidence="7" key="1">
    <citation type="journal article" date="2014" name="Soil Biol. Biochem.">
        <title>Structure and function of bacterial communities in ageing soils: Insights from the Mendocino ecological staircase.</title>
        <authorList>
            <person name="Uroz S."/>
            <person name="Tech J.J."/>
            <person name="Sawaya N.A."/>
            <person name="Frey-Klett P."/>
            <person name="Leveau J.H.J."/>
        </authorList>
    </citation>
    <scope>NUCLEOTIDE SEQUENCE [LARGE SCALE GENOMIC DNA]</scope>
    <source>
        <strain evidence="7">Cal35</strain>
    </source>
</reference>
<dbReference type="Gene3D" id="1.10.10.10">
    <property type="entry name" value="Winged helix-like DNA-binding domain superfamily/Winged helix DNA-binding domain"/>
    <property type="match status" value="1"/>
</dbReference>
<gene>
    <name evidence="6" type="ORF">LT85_4248</name>
</gene>
<dbReference type="RefSeq" id="WP_038492868.1">
    <property type="nucleotide sequence ID" value="NZ_CP009962.1"/>
</dbReference>
<dbReference type="STRING" id="279058.LT85_4248"/>
<dbReference type="SUPFAM" id="SSF53850">
    <property type="entry name" value="Periplasmic binding protein-like II"/>
    <property type="match status" value="1"/>
</dbReference>
<dbReference type="PROSITE" id="PS50931">
    <property type="entry name" value="HTH_LYSR"/>
    <property type="match status" value="1"/>
</dbReference>
<evidence type="ECO:0000313" key="7">
    <source>
        <dbReference type="Proteomes" id="UP000030302"/>
    </source>
</evidence>
<keyword evidence="3" id="KW-0238">DNA-binding</keyword>
<keyword evidence="2" id="KW-0805">Transcription regulation</keyword>
<evidence type="ECO:0000256" key="1">
    <source>
        <dbReference type="ARBA" id="ARBA00009437"/>
    </source>
</evidence>
<dbReference type="NCBIfam" id="NF008416">
    <property type="entry name" value="PRK11242.1"/>
    <property type="match status" value="1"/>
</dbReference>
<dbReference type="FunFam" id="1.10.10.10:FF:000001">
    <property type="entry name" value="LysR family transcriptional regulator"/>
    <property type="match status" value="1"/>
</dbReference>
<evidence type="ECO:0000256" key="4">
    <source>
        <dbReference type="ARBA" id="ARBA00023163"/>
    </source>
</evidence>
<accession>A0A0A1FFV7</accession>
<protein>
    <submittedName>
        <fullName evidence="6">Cyn operon transcriptional activator</fullName>
    </submittedName>
</protein>
<dbReference type="GO" id="GO:0003700">
    <property type="term" value="F:DNA-binding transcription factor activity"/>
    <property type="evidence" value="ECO:0007669"/>
    <property type="project" value="InterPro"/>
</dbReference>
<dbReference type="InterPro" id="IPR000847">
    <property type="entry name" value="LysR_HTH_N"/>
</dbReference>
<dbReference type="Proteomes" id="UP000030302">
    <property type="component" value="Chromosome"/>
</dbReference>
<dbReference type="InterPro" id="IPR005119">
    <property type="entry name" value="LysR_subst-bd"/>
</dbReference>
<dbReference type="EMBL" id="CP009962">
    <property type="protein sequence ID" value="AIY43406.1"/>
    <property type="molecule type" value="Genomic_DNA"/>
</dbReference>
<dbReference type="InterPro" id="IPR036390">
    <property type="entry name" value="WH_DNA-bd_sf"/>
</dbReference>
<keyword evidence="7" id="KW-1185">Reference proteome</keyword>
<keyword evidence="4" id="KW-0804">Transcription</keyword>
<dbReference type="Pfam" id="PF00126">
    <property type="entry name" value="HTH_1"/>
    <property type="match status" value="1"/>
</dbReference>
<name>A0A0A1FFV7_9BURK</name>